<evidence type="ECO:0000313" key="10">
    <source>
        <dbReference type="Proteomes" id="UP000249891"/>
    </source>
</evidence>
<dbReference type="NCBIfam" id="TIGR00525">
    <property type="entry name" value="folB"/>
    <property type="match status" value="1"/>
</dbReference>
<dbReference type="InterPro" id="IPR006157">
    <property type="entry name" value="FolB_dom"/>
</dbReference>
<reference evidence="10 11" key="1">
    <citation type="submission" date="2018-06" db="EMBL/GenBank/DDBJ databases">
        <authorList>
            <consortium name="Pathogen Informatics"/>
            <person name="Doyle S."/>
        </authorList>
    </citation>
    <scope>NUCLEOTIDE SEQUENCE [LARGE SCALE GENOMIC DNA]</scope>
    <source>
        <strain evidence="9 11">NCTC11545</strain>
        <strain evidence="8 10">NCTC11546</strain>
    </source>
</reference>
<proteinExistence type="inferred from homology"/>
<name>A0A2X2RD73_CAPOC</name>
<evidence type="ECO:0000313" key="8">
    <source>
        <dbReference type="EMBL" id="SQA78372.1"/>
    </source>
</evidence>
<gene>
    <name evidence="8" type="primary">folB</name>
    <name evidence="9" type="ORF">NCTC11545_00218</name>
    <name evidence="8" type="ORF">NCTC11546_01603</name>
</gene>
<evidence type="ECO:0000256" key="4">
    <source>
        <dbReference type="ARBA" id="ARBA00022909"/>
    </source>
</evidence>
<dbReference type="AlphaFoldDB" id="A0A2X2RD73"/>
<protein>
    <recommendedName>
        <fullName evidence="6">7,8-dihydroneopterin aldolase</fullName>
        <ecNumber evidence="6">4.1.2.25</ecNumber>
    </recommendedName>
</protein>
<comment type="similarity">
    <text evidence="3 6">Belongs to the DHNA family.</text>
</comment>
<dbReference type="SMART" id="SM00905">
    <property type="entry name" value="FolB"/>
    <property type="match status" value="1"/>
</dbReference>
<keyword evidence="5 6" id="KW-0456">Lyase</keyword>
<dbReference type="SUPFAM" id="SSF55620">
    <property type="entry name" value="Tetrahydrobiopterin biosynthesis enzymes-like"/>
    <property type="match status" value="1"/>
</dbReference>
<dbReference type="EMBL" id="UARG01000017">
    <property type="protein sequence ID" value="SQA78372.1"/>
    <property type="molecule type" value="Genomic_DNA"/>
</dbReference>
<organism evidence="8 10">
    <name type="scientific">Capnocytophaga ochracea</name>
    <dbReference type="NCBI Taxonomy" id="1018"/>
    <lineage>
        <taxon>Bacteria</taxon>
        <taxon>Pseudomonadati</taxon>
        <taxon>Bacteroidota</taxon>
        <taxon>Flavobacteriia</taxon>
        <taxon>Flavobacteriales</taxon>
        <taxon>Flavobacteriaceae</taxon>
        <taxon>Capnocytophaga</taxon>
    </lineage>
</organism>
<evidence type="ECO:0000256" key="1">
    <source>
        <dbReference type="ARBA" id="ARBA00001353"/>
    </source>
</evidence>
<comment type="pathway">
    <text evidence="2 6">Cofactor biosynthesis; tetrahydrofolate biosynthesis; 2-amino-4-hydroxy-6-hydroxymethyl-7,8-dihydropteridine diphosphate from 7,8-dihydroneopterin triphosphate: step 3/4.</text>
</comment>
<dbReference type="GO" id="GO:0046656">
    <property type="term" value="P:folic acid biosynthetic process"/>
    <property type="evidence" value="ECO:0007669"/>
    <property type="project" value="UniProtKB-UniRule"/>
</dbReference>
<dbReference type="RefSeq" id="WP_111971948.1">
    <property type="nucleotide sequence ID" value="NZ_UARG01000017.1"/>
</dbReference>
<accession>A0A2X2RD73</accession>
<evidence type="ECO:0000256" key="3">
    <source>
        <dbReference type="ARBA" id="ARBA00005708"/>
    </source>
</evidence>
<dbReference type="UniPathway" id="UPA00077">
    <property type="reaction ID" value="UER00154"/>
</dbReference>
<dbReference type="Proteomes" id="UP000250169">
    <property type="component" value="Unassembled WGS sequence"/>
</dbReference>
<keyword evidence="4 6" id="KW-0289">Folate biosynthesis</keyword>
<dbReference type="GO" id="GO:0005737">
    <property type="term" value="C:cytoplasm"/>
    <property type="evidence" value="ECO:0007669"/>
    <property type="project" value="TreeGrafter"/>
</dbReference>
<evidence type="ECO:0000313" key="11">
    <source>
        <dbReference type="Proteomes" id="UP000250169"/>
    </source>
</evidence>
<sequence length="121" mass="13645">MQHIILKNIRVRANHGCLAEEGIIGSDYRVDVKVKVPLEKAIKSDRLGDTVDYVHLNRIVKEEMAIRSELLEHVAGRIIDRIFKELSEVQKITLEIAKINPPINGDVASVSVKIKQKKLAN</sequence>
<evidence type="ECO:0000259" key="7">
    <source>
        <dbReference type="SMART" id="SM00905"/>
    </source>
</evidence>
<evidence type="ECO:0000313" key="9">
    <source>
        <dbReference type="EMBL" id="SQA92857.1"/>
    </source>
</evidence>
<dbReference type="InterPro" id="IPR043133">
    <property type="entry name" value="GTP-CH-I_C/QueF"/>
</dbReference>
<dbReference type="EMBL" id="UAVS01000001">
    <property type="protein sequence ID" value="SQA92857.1"/>
    <property type="molecule type" value="Genomic_DNA"/>
</dbReference>
<comment type="function">
    <text evidence="6">Catalyzes the conversion of 7,8-dihydroneopterin to 6-hydroxymethyl-7,8-dihydropterin.</text>
</comment>
<dbReference type="NCBIfam" id="TIGR00526">
    <property type="entry name" value="folB_dom"/>
    <property type="match status" value="1"/>
</dbReference>
<dbReference type="InterPro" id="IPR006156">
    <property type="entry name" value="Dihydroneopterin_aldolase"/>
</dbReference>
<feature type="domain" description="Dihydroneopterin aldolase/epimerase" evidence="7">
    <location>
        <begin position="4"/>
        <end position="116"/>
    </location>
</feature>
<dbReference type="GO" id="GO:0046654">
    <property type="term" value="P:tetrahydrofolate biosynthetic process"/>
    <property type="evidence" value="ECO:0007669"/>
    <property type="project" value="UniProtKB-UniRule"/>
</dbReference>
<evidence type="ECO:0000256" key="2">
    <source>
        <dbReference type="ARBA" id="ARBA00005013"/>
    </source>
</evidence>
<dbReference type="Gene3D" id="3.30.1130.10">
    <property type="match status" value="1"/>
</dbReference>
<dbReference type="PANTHER" id="PTHR42844">
    <property type="entry name" value="DIHYDRONEOPTERIN ALDOLASE 1-RELATED"/>
    <property type="match status" value="1"/>
</dbReference>
<dbReference type="Proteomes" id="UP000249891">
    <property type="component" value="Unassembled WGS sequence"/>
</dbReference>
<comment type="catalytic activity">
    <reaction evidence="1 6">
        <text>7,8-dihydroneopterin = 6-hydroxymethyl-7,8-dihydropterin + glycolaldehyde</text>
        <dbReference type="Rhea" id="RHEA:10540"/>
        <dbReference type="ChEBI" id="CHEBI:17001"/>
        <dbReference type="ChEBI" id="CHEBI:17071"/>
        <dbReference type="ChEBI" id="CHEBI:44841"/>
        <dbReference type="EC" id="4.1.2.25"/>
    </reaction>
</comment>
<dbReference type="PANTHER" id="PTHR42844:SF1">
    <property type="entry name" value="DIHYDRONEOPTERIN ALDOLASE 1-RELATED"/>
    <property type="match status" value="1"/>
</dbReference>
<dbReference type="EC" id="4.1.2.25" evidence="6"/>
<dbReference type="GO" id="GO:0004150">
    <property type="term" value="F:dihydroneopterin aldolase activity"/>
    <property type="evidence" value="ECO:0007669"/>
    <property type="project" value="UniProtKB-UniRule"/>
</dbReference>
<dbReference type="Pfam" id="PF02152">
    <property type="entry name" value="FolB"/>
    <property type="match status" value="1"/>
</dbReference>
<evidence type="ECO:0000256" key="5">
    <source>
        <dbReference type="ARBA" id="ARBA00023239"/>
    </source>
</evidence>
<evidence type="ECO:0000256" key="6">
    <source>
        <dbReference type="RuleBase" id="RU362079"/>
    </source>
</evidence>